<protein>
    <submittedName>
        <fullName evidence="1">Uncharacterized protein</fullName>
    </submittedName>
</protein>
<accession>A0A383CSJ3</accession>
<name>A0A383CSJ3_9ZZZZ</name>
<reference evidence="1" key="1">
    <citation type="submission" date="2018-05" db="EMBL/GenBank/DDBJ databases">
        <authorList>
            <person name="Lanie J.A."/>
            <person name="Ng W.-L."/>
            <person name="Kazmierczak K.M."/>
            <person name="Andrzejewski T.M."/>
            <person name="Davidsen T.M."/>
            <person name="Wayne K.J."/>
            <person name="Tettelin H."/>
            <person name="Glass J.I."/>
            <person name="Rusch D."/>
            <person name="Podicherti R."/>
            <person name="Tsui H.-C.T."/>
            <person name="Winkler M.E."/>
        </authorList>
    </citation>
    <scope>NUCLEOTIDE SEQUENCE</scope>
</reference>
<dbReference type="AlphaFoldDB" id="A0A383CSJ3"/>
<proteinExistence type="predicted"/>
<organism evidence="1">
    <name type="scientific">marine metagenome</name>
    <dbReference type="NCBI Taxonomy" id="408172"/>
    <lineage>
        <taxon>unclassified sequences</taxon>
        <taxon>metagenomes</taxon>
        <taxon>ecological metagenomes</taxon>
    </lineage>
</organism>
<evidence type="ECO:0000313" key="1">
    <source>
        <dbReference type="EMBL" id="SVE35010.1"/>
    </source>
</evidence>
<gene>
    <name evidence="1" type="ORF">METZ01_LOCUS487864</name>
</gene>
<sequence length="167" mass="17820">LLTGTWTAKCSDNTTASTSSKTVLVFSASGDNLTATTTNYSDLSCVTQSSVFTKKLNTLVLGSKTKTSQNQIINKFTAAVTDITLEPKTSSVSTSLNSFCGLTGWSLGTEKSIAGLTCGSITYNAVNDTHSDIIQMNSEKTFIRLGNITNAASTGYPKTLYTEEYYK</sequence>
<feature type="non-terminal residue" evidence="1">
    <location>
        <position position="1"/>
    </location>
</feature>
<dbReference type="EMBL" id="UINC01211207">
    <property type="protein sequence ID" value="SVE35010.1"/>
    <property type="molecule type" value="Genomic_DNA"/>
</dbReference>